<reference evidence="3" key="1">
    <citation type="submission" date="2015-07" db="EMBL/GenBank/DDBJ databases">
        <title>MeaNS - Measles Nucleotide Surveillance Program.</title>
        <authorList>
            <person name="Tran T."/>
            <person name="Druce J."/>
        </authorList>
    </citation>
    <scope>NUCLEOTIDE SEQUENCE</scope>
    <source>
        <strain evidence="3">UCB-OBI-ISO-001</strain>
        <tissue evidence="3">Gonad</tissue>
    </source>
</reference>
<keyword evidence="1" id="KW-0862">Zinc</keyword>
<evidence type="ECO:0000313" key="3">
    <source>
        <dbReference type="EMBL" id="KOF95470.1"/>
    </source>
</evidence>
<dbReference type="PROSITE" id="PS00028">
    <property type="entry name" value="ZINC_FINGER_C2H2_1"/>
    <property type="match status" value="1"/>
</dbReference>
<organism evidence="3">
    <name type="scientific">Octopus bimaculoides</name>
    <name type="common">California two-spotted octopus</name>
    <dbReference type="NCBI Taxonomy" id="37653"/>
    <lineage>
        <taxon>Eukaryota</taxon>
        <taxon>Metazoa</taxon>
        <taxon>Spiralia</taxon>
        <taxon>Lophotrochozoa</taxon>
        <taxon>Mollusca</taxon>
        <taxon>Cephalopoda</taxon>
        <taxon>Coleoidea</taxon>
        <taxon>Octopodiformes</taxon>
        <taxon>Octopoda</taxon>
        <taxon>Incirrata</taxon>
        <taxon>Octopodidae</taxon>
        <taxon>Octopus</taxon>
    </lineage>
</organism>
<dbReference type="PANTHER" id="PTHR47027">
    <property type="entry name" value="REVERSE TRANSCRIPTASE DOMAIN-CONTAINING PROTEIN"/>
    <property type="match status" value="1"/>
</dbReference>
<evidence type="ECO:0000259" key="2">
    <source>
        <dbReference type="PROSITE" id="PS50157"/>
    </source>
</evidence>
<protein>
    <recommendedName>
        <fullName evidence="2">C2H2-type domain-containing protein</fullName>
    </recommendedName>
</protein>
<name>A0A0L8I329_OCTBM</name>
<evidence type="ECO:0000256" key="1">
    <source>
        <dbReference type="PROSITE-ProRule" id="PRU00042"/>
    </source>
</evidence>
<gene>
    <name evidence="3" type="ORF">OCBIM_22038268mg</name>
</gene>
<sequence>MGVRWQGRVSNQEVLDRVETTSVEALLFKAQLRWSDHVIRMNDHLISRQLMYGELKESTRQERRPKLRYKDTLKNNLKCCDIQPRKLDTAATNRATRRSVTNTVVIAFEEERRQRRAAAKRLASLGRITLSPDHYQCPICGRLCASGIWLRSHKRSHRRLLRPQTSSEIDGLSRQGIV</sequence>
<dbReference type="PANTHER" id="PTHR47027:SF30">
    <property type="entry name" value="THAP-TYPE DOMAIN-CONTAINING PROTEIN"/>
    <property type="match status" value="1"/>
</dbReference>
<dbReference type="InterPro" id="IPR013087">
    <property type="entry name" value="Znf_C2H2_type"/>
</dbReference>
<feature type="non-terminal residue" evidence="3">
    <location>
        <position position="178"/>
    </location>
</feature>
<dbReference type="GO" id="GO:0008270">
    <property type="term" value="F:zinc ion binding"/>
    <property type="evidence" value="ECO:0007669"/>
    <property type="project" value="UniProtKB-KW"/>
</dbReference>
<dbReference type="AlphaFoldDB" id="A0A0L8I329"/>
<keyword evidence="1" id="KW-0863">Zinc-finger</keyword>
<dbReference type="EMBL" id="KQ416733">
    <property type="protein sequence ID" value="KOF95470.1"/>
    <property type="molecule type" value="Genomic_DNA"/>
</dbReference>
<accession>A0A0L8I329</accession>
<proteinExistence type="predicted"/>
<feature type="domain" description="C2H2-type" evidence="2">
    <location>
        <begin position="135"/>
        <end position="157"/>
    </location>
</feature>
<keyword evidence="1" id="KW-0479">Metal-binding</keyword>
<dbReference type="PROSITE" id="PS50157">
    <property type="entry name" value="ZINC_FINGER_C2H2_2"/>
    <property type="match status" value="1"/>
</dbReference>